<dbReference type="EC" id="2.7.7.101" evidence="12"/>
<organism evidence="16 17">
    <name type="scientific">Neorhizobium phenanthreniclasticum</name>
    <dbReference type="NCBI Taxonomy" id="3157917"/>
    <lineage>
        <taxon>Bacteria</taxon>
        <taxon>Pseudomonadati</taxon>
        <taxon>Pseudomonadota</taxon>
        <taxon>Alphaproteobacteria</taxon>
        <taxon>Hyphomicrobiales</taxon>
        <taxon>Rhizobiaceae</taxon>
        <taxon>Rhizobium/Agrobacterium group</taxon>
        <taxon>Neorhizobium</taxon>
    </lineage>
</organism>
<dbReference type="InterPro" id="IPR019475">
    <property type="entry name" value="DNA_primase_DnaB-bd"/>
</dbReference>
<evidence type="ECO:0000256" key="1">
    <source>
        <dbReference type="ARBA" id="ARBA00022478"/>
    </source>
</evidence>
<evidence type="ECO:0000256" key="9">
    <source>
        <dbReference type="ARBA" id="ARBA00022842"/>
    </source>
</evidence>
<dbReference type="Pfam" id="PF10410">
    <property type="entry name" value="DnaB_bind"/>
    <property type="match status" value="1"/>
</dbReference>
<proteinExistence type="inferred from homology"/>
<evidence type="ECO:0000313" key="17">
    <source>
        <dbReference type="Proteomes" id="UP001496627"/>
    </source>
</evidence>
<protein>
    <recommendedName>
        <fullName evidence="12 13">DNA primase</fullName>
        <ecNumber evidence="12">2.7.7.101</ecNumber>
    </recommendedName>
</protein>
<keyword evidence="3 12" id="KW-0808">Transferase</keyword>
<dbReference type="Proteomes" id="UP001496627">
    <property type="component" value="Unassembled WGS sequence"/>
</dbReference>
<feature type="zinc finger region" description="CHC2-type" evidence="12">
    <location>
        <begin position="43"/>
        <end position="67"/>
    </location>
</feature>
<keyword evidence="11 12" id="KW-0804">Transcription</keyword>
<keyword evidence="9" id="KW-0460">Magnesium</keyword>
<dbReference type="CDD" id="cd03364">
    <property type="entry name" value="TOPRIM_DnaG_primases"/>
    <property type="match status" value="1"/>
</dbReference>
<evidence type="ECO:0000256" key="4">
    <source>
        <dbReference type="ARBA" id="ARBA00022695"/>
    </source>
</evidence>
<dbReference type="SUPFAM" id="SSF57783">
    <property type="entry name" value="Zinc beta-ribbon"/>
    <property type="match status" value="1"/>
</dbReference>
<comment type="cofactor">
    <cofactor evidence="12 13">
        <name>Zn(2+)</name>
        <dbReference type="ChEBI" id="CHEBI:29105"/>
    </cofactor>
    <text evidence="12 13">Binds 1 zinc ion per monomer.</text>
</comment>
<dbReference type="NCBIfam" id="TIGR01391">
    <property type="entry name" value="dnaG"/>
    <property type="match status" value="1"/>
</dbReference>
<comment type="similarity">
    <text evidence="12 13">Belongs to the DnaG primase family.</text>
</comment>
<evidence type="ECO:0000256" key="7">
    <source>
        <dbReference type="ARBA" id="ARBA00022771"/>
    </source>
</evidence>
<dbReference type="InterPro" id="IPR036977">
    <property type="entry name" value="DNA_primase_Znf_CHC2"/>
</dbReference>
<dbReference type="Gene3D" id="3.90.580.10">
    <property type="entry name" value="Zinc finger, CHC2-type domain"/>
    <property type="match status" value="1"/>
</dbReference>
<keyword evidence="4 12" id="KW-0548">Nucleotidyltransferase</keyword>
<comment type="function">
    <text evidence="12 13">RNA polymerase that catalyzes the synthesis of short RNA molecules used as primers for DNA polymerase during DNA replication.</text>
</comment>
<evidence type="ECO:0000256" key="3">
    <source>
        <dbReference type="ARBA" id="ARBA00022679"/>
    </source>
</evidence>
<comment type="subunit">
    <text evidence="12">Monomer. Interacts with DnaB.</text>
</comment>
<keyword evidence="7 12" id="KW-0863">Zinc-finger</keyword>
<dbReference type="InterPro" id="IPR030846">
    <property type="entry name" value="DnaG_bac"/>
</dbReference>
<dbReference type="InterPro" id="IPR013264">
    <property type="entry name" value="DNAG_N"/>
</dbReference>
<feature type="compositionally biased region" description="Gly residues" evidence="14">
    <location>
        <begin position="447"/>
        <end position="460"/>
    </location>
</feature>
<keyword evidence="10 12" id="KW-0238">DNA-binding</keyword>
<dbReference type="HAMAP" id="MF_00974">
    <property type="entry name" value="DNA_primase_DnaG"/>
    <property type="match status" value="1"/>
</dbReference>
<evidence type="ECO:0000256" key="12">
    <source>
        <dbReference type="HAMAP-Rule" id="MF_00974"/>
    </source>
</evidence>
<keyword evidence="8 12" id="KW-0862">Zinc</keyword>
<dbReference type="InterPro" id="IPR034151">
    <property type="entry name" value="TOPRIM_DnaG_bac"/>
</dbReference>
<dbReference type="Gene3D" id="3.90.980.10">
    <property type="entry name" value="DNA primase, catalytic core, N-terminal domain"/>
    <property type="match status" value="1"/>
</dbReference>
<evidence type="ECO:0000256" key="2">
    <source>
        <dbReference type="ARBA" id="ARBA00022515"/>
    </source>
</evidence>
<dbReference type="PIRSF" id="PIRSF002811">
    <property type="entry name" value="DnaG"/>
    <property type="match status" value="1"/>
</dbReference>
<evidence type="ECO:0000313" key="16">
    <source>
        <dbReference type="EMBL" id="MEQ1405225.1"/>
    </source>
</evidence>
<dbReference type="RefSeq" id="WP_348862743.1">
    <property type="nucleotide sequence ID" value="NZ_JBEAAL010000005.1"/>
</dbReference>
<keyword evidence="17" id="KW-1185">Reference proteome</keyword>
<name>A0ABV0M050_9HYPH</name>
<keyword evidence="2 12" id="KW-0639">Primosome</keyword>
<dbReference type="EMBL" id="JBEAAL010000005">
    <property type="protein sequence ID" value="MEQ1405225.1"/>
    <property type="molecule type" value="Genomic_DNA"/>
</dbReference>
<keyword evidence="5 12" id="KW-0235">DNA replication</keyword>
<evidence type="ECO:0000256" key="13">
    <source>
        <dbReference type="PIRNR" id="PIRNR002811"/>
    </source>
</evidence>
<comment type="catalytic activity">
    <reaction evidence="12">
        <text>ssDNA + n NTP = ssDNA/pppN(pN)n-1 hybrid + (n-1) diphosphate.</text>
        <dbReference type="EC" id="2.7.7.101"/>
    </reaction>
</comment>
<evidence type="ECO:0000256" key="6">
    <source>
        <dbReference type="ARBA" id="ARBA00022723"/>
    </source>
</evidence>
<dbReference type="Pfam" id="PF01807">
    <property type="entry name" value="Zn_ribbon_DnaG"/>
    <property type="match status" value="1"/>
</dbReference>
<feature type="domain" description="Toprim" evidence="15">
    <location>
        <begin position="268"/>
        <end position="350"/>
    </location>
</feature>
<evidence type="ECO:0000256" key="14">
    <source>
        <dbReference type="SAM" id="MobiDB-lite"/>
    </source>
</evidence>
<dbReference type="Gene3D" id="3.40.1360.10">
    <property type="match status" value="1"/>
</dbReference>
<dbReference type="InterPro" id="IPR037068">
    <property type="entry name" value="DNA_primase_core_N_sf"/>
</dbReference>
<evidence type="ECO:0000256" key="10">
    <source>
        <dbReference type="ARBA" id="ARBA00023125"/>
    </source>
</evidence>
<dbReference type="SMART" id="SM00493">
    <property type="entry name" value="TOPRIM"/>
    <property type="match status" value="1"/>
</dbReference>
<dbReference type="InterPro" id="IPR002694">
    <property type="entry name" value="Znf_CHC2"/>
</dbReference>
<accession>A0ABV0M050</accession>
<evidence type="ECO:0000259" key="15">
    <source>
        <dbReference type="PROSITE" id="PS50880"/>
    </source>
</evidence>
<dbReference type="Pfam" id="PF13155">
    <property type="entry name" value="Toprim_2"/>
    <property type="match status" value="1"/>
</dbReference>
<evidence type="ECO:0000256" key="8">
    <source>
        <dbReference type="ARBA" id="ARBA00022833"/>
    </source>
</evidence>
<gene>
    <name evidence="12 16" type="primary">dnaG</name>
    <name evidence="16" type="ORF">ABK249_09805</name>
</gene>
<dbReference type="InterPro" id="IPR006171">
    <property type="entry name" value="TOPRIM_dom"/>
</dbReference>
<dbReference type="PANTHER" id="PTHR30313:SF2">
    <property type="entry name" value="DNA PRIMASE"/>
    <property type="match status" value="1"/>
</dbReference>
<dbReference type="SUPFAM" id="SSF56731">
    <property type="entry name" value="DNA primase core"/>
    <property type="match status" value="1"/>
</dbReference>
<dbReference type="PANTHER" id="PTHR30313">
    <property type="entry name" value="DNA PRIMASE"/>
    <property type="match status" value="1"/>
</dbReference>
<evidence type="ECO:0000256" key="5">
    <source>
        <dbReference type="ARBA" id="ARBA00022705"/>
    </source>
</evidence>
<comment type="caution">
    <text evidence="16">The sequence shown here is derived from an EMBL/GenBank/DDBJ whole genome shotgun (WGS) entry which is preliminary data.</text>
</comment>
<reference evidence="16 17" key="1">
    <citation type="submission" date="2024-05" db="EMBL/GenBank/DDBJ databases">
        <title>Neorhizobium sp. Rsf11, a plant growth promoting and heavy metal resistant PAH-degrader.</title>
        <authorList>
            <person name="Golubev S.N."/>
            <person name="Muratova A.Y."/>
            <person name="Markelova M.I."/>
        </authorList>
    </citation>
    <scope>NUCLEOTIDE SEQUENCE [LARGE SCALE GENOMIC DNA]</scope>
    <source>
        <strain evidence="16 17">Rsf11</strain>
    </source>
</reference>
<dbReference type="Pfam" id="PF08275">
    <property type="entry name" value="DNAG_N"/>
    <property type="match status" value="1"/>
</dbReference>
<dbReference type="SMART" id="SM00400">
    <property type="entry name" value="ZnF_CHCC"/>
    <property type="match status" value="1"/>
</dbReference>
<dbReference type="InterPro" id="IPR050219">
    <property type="entry name" value="DnaG_primase"/>
</dbReference>
<keyword evidence="1 12" id="KW-0240">DNA-directed RNA polymerase</keyword>
<dbReference type="InterPro" id="IPR006295">
    <property type="entry name" value="DNA_primase_DnaG"/>
</dbReference>
<sequence length="666" mass="73549">MRFSNSFLDEIRDRVPISAVIGRRVTWDRRKTNVSRGDYWACCPFHGEKSPSFHCEDRKGRYHCFGCGVSGDHFRFLTDLEGLSFPEAVQQIADLAGIALPQPDPQAEKREKERMSLLDVMEMAARFFQDQLQSAGGAKARAYLRDRGLTGRTIETFRLGYASESRNALKEFLAGKGVPKEQIEACGLVRHGDDIPVSYDYFRDRIMFPILSSREKVIAFGGRAMSPDAPAKYMNSPETELFHKGQVLYNFARARRAAQAGAGKSEAGTIIAVEGYMDVIALSQAGIDNAVAPLGTALTENQLDLLWKMSPQPILCFDGDGAGLRAASRAADLALPLLKPGRSVRFALLPDGKDPDDLVKHEGRAPFDKVLSEAKPLVDVIWQREAASANFDTPEKRAELEARLKQIISVIADENVRRYYQQDIRDRLNSFFASAPRGGNDRRQGFQRGGGGRMGQGGTPQGPRAAGRGVGISDRLARSGLVRGYGDLSALRESVLALTIVNHPQLLLEEYDEIAAIDFENRDLQRFWSAMLPAAATAGANLSREYLVKRLSAEGFDGLLRSLDQQIRNARLWTATEQAAMEDAREGYRQALSLHKRTKALRLQKIELEREIAEATEAGDAGEIEPLLRALSEVQLEILRMENQEAIIDGFGVLSGRVKGAAVSHG</sequence>
<keyword evidence="6 12" id="KW-0479">Metal-binding</keyword>
<comment type="domain">
    <text evidence="12">Contains an N-terminal zinc-binding domain, a central core domain that contains the primase activity, and a C-terminal DnaB-binding domain.</text>
</comment>
<evidence type="ECO:0000256" key="11">
    <source>
        <dbReference type="ARBA" id="ARBA00023163"/>
    </source>
</evidence>
<feature type="region of interest" description="Disordered" evidence="14">
    <location>
        <begin position="435"/>
        <end position="469"/>
    </location>
</feature>
<dbReference type="PROSITE" id="PS50880">
    <property type="entry name" value="TOPRIM"/>
    <property type="match status" value="1"/>
</dbReference>